<name>A0A2U1V7H8_9PROT</name>
<keyword evidence="1" id="KW-0808">Transferase</keyword>
<dbReference type="RefSeq" id="WP_109516230.1">
    <property type="nucleotide sequence ID" value="NZ_JBHSCH010000069.1"/>
</dbReference>
<dbReference type="InterPro" id="IPR038555">
    <property type="entry name" value="Zincin_1_sf"/>
</dbReference>
<keyword evidence="1" id="KW-0418">Kinase</keyword>
<comment type="caution">
    <text evidence="1">The sequence shown here is derived from an EMBL/GenBank/DDBJ whole genome shotgun (WGS) entry which is preliminary data.</text>
</comment>
<dbReference type="InterPro" id="IPR010428">
    <property type="entry name" value="Zincin_1"/>
</dbReference>
<sequence>MRFNHPPSLEDLQDMAETAFAAIPQALREAVRGVAILVEDVPDEETLEAMDLQHPWELTGLYRGTPLTEKTSLGVAAEPDMILLYREPILVEWIETGEDLFRLVRNVLIHEIGHHFGFSDEEIARLEGEG</sequence>
<dbReference type="SUPFAM" id="SSF55486">
    <property type="entry name" value="Metalloproteases ('zincins'), catalytic domain"/>
    <property type="match status" value="1"/>
</dbReference>
<dbReference type="CDD" id="cd12952">
    <property type="entry name" value="MMP_ACEL2062"/>
    <property type="match status" value="1"/>
</dbReference>
<protein>
    <submittedName>
        <fullName evidence="1">Acetylglutamate kinase</fullName>
    </submittedName>
</protein>
<dbReference type="Proteomes" id="UP000245048">
    <property type="component" value="Unassembled WGS sequence"/>
</dbReference>
<organism evidence="1 2">
    <name type="scientific">Teichococcus aestuarii</name>
    <dbReference type="NCBI Taxonomy" id="568898"/>
    <lineage>
        <taxon>Bacteria</taxon>
        <taxon>Pseudomonadati</taxon>
        <taxon>Pseudomonadota</taxon>
        <taxon>Alphaproteobacteria</taxon>
        <taxon>Acetobacterales</taxon>
        <taxon>Roseomonadaceae</taxon>
        <taxon>Roseomonas</taxon>
    </lineage>
</organism>
<gene>
    <name evidence="1" type="ORF">CR165_06895</name>
</gene>
<dbReference type="Pfam" id="PF06262">
    <property type="entry name" value="Zincin_1"/>
    <property type="match status" value="1"/>
</dbReference>
<evidence type="ECO:0000313" key="1">
    <source>
        <dbReference type="EMBL" id="PWC29836.1"/>
    </source>
</evidence>
<accession>A0A2U1V7H8</accession>
<dbReference type="Gene3D" id="3.30.2010.20">
    <property type="match status" value="1"/>
</dbReference>
<reference evidence="2" key="1">
    <citation type="submission" date="2017-10" db="EMBL/GenBank/DDBJ databases">
        <authorList>
            <person name="Toshchakov S.V."/>
            <person name="Goeva M.A."/>
        </authorList>
    </citation>
    <scope>NUCLEOTIDE SEQUENCE [LARGE SCALE GENOMIC DNA]</scope>
    <source>
        <strain evidence="2">JR1/69-1-13</strain>
    </source>
</reference>
<dbReference type="GO" id="GO:0016301">
    <property type="term" value="F:kinase activity"/>
    <property type="evidence" value="ECO:0007669"/>
    <property type="project" value="UniProtKB-KW"/>
</dbReference>
<evidence type="ECO:0000313" key="2">
    <source>
        <dbReference type="Proteomes" id="UP000245048"/>
    </source>
</evidence>
<dbReference type="OrthoDB" id="9806895at2"/>
<keyword evidence="2" id="KW-1185">Reference proteome</keyword>
<proteinExistence type="predicted"/>
<dbReference type="AlphaFoldDB" id="A0A2U1V7H8"/>
<dbReference type="EMBL" id="PDOA01000003">
    <property type="protein sequence ID" value="PWC29836.1"/>
    <property type="molecule type" value="Genomic_DNA"/>
</dbReference>